<dbReference type="EMBL" id="KN822086">
    <property type="protein sequence ID" value="KIM58423.1"/>
    <property type="molecule type" value="Genomic_DNA"/>
</dbReference>
<evidence type="ECO:0000256" key="1">
    <source>
        <dbReference type="SAM" id="MobiDB-lite"/>
    </source>
</evidence>
<evidence type="ECO:0000313" key="3">
    <source>
        <dbReference type="Proteomes" id="UP000053989"/>
    </source>
</evidence>
<dbReference type="STRING" id="1036808.A0A0C2Z918"/>
<feature type="region of interest" description="Disordered" evidence="1">
    <location>
        <begin position="180"/>
        <end position="208"/>
    </location>
</feature>
<feature type="compositionally biased region" description="Low complexity" evidence="1">
    <location>
        <begin position="151"/>
        <end position="160"/>
    </location>
</feature>
<reference evidence="3" key="2">
    <citation type="submission" date="2015-01" db="EMBL/GenBank/DDBJ databases">
        <title>Evolutionary Origins and Diversification of the Mycorrhizal Mutualists.</title>
        <authorList>
            <consortium name="DOE Joint Genome Institute"/>
            <consortium name="Mycorrhizal Genomics Consortium"/>
            <person name="Kohler A."/>
            <person name="Kuo A."/>
            <person name="Nagy L.G."/>
            <person name="Floudas D."/>
            <person name="Copeland A."/>
            <person name="Barry K.W."/>
            <person name="Cichocki N."/>
            <person name="Veneault-Fourrey C."/>
            <person name="LaButti K."/>
            <person name="Lindquist E.A."/>
            <person name="Lipzen A."/>
            <person name="Lundell T."/>
            <person name="Morin E."/>
            <person name="Murat C."/>
            <person name="Riley R."/>
            <person name="Ohm R."/>
            <person name="Sun H."/>
            <person name="Tunlid A."/>
            <person name="Henrissat B."/>
            <person name="Grigoriev I.V."/>
            <person name="Hibbett D.S."/>
            <person name="Martin F."/>
        </authorList>
    </citation>
    <scope>NUCLEOTIDE SEQUENCE [LARGE SCALE GENOMIC DNA]</scope>
    <source>
        <strain evidence="3">Foug A</strain>
    </source>
</reference>
<feature type="compositionally biased region" description="Low complexity" evidence="1">
    <location>
        <begin position="93"/>
        <end position="111"/>
    </location>
</feature>
<accession>A0A0C2Z918</accession>
<protein>
    <submittedName>
        <fullName evidence="2">Uncharacterized protein</fullName>
    </submittedName>
</protein>
<feature type="compositionally biased region" description="Polar residues" evidence="1">
    <location>
        <begin position="113"/>
        <end position="124"/>
    </location>
</feature>
<evidence type="ECO:0000313" key="2">
    <source>
        <dbReference type="EMBL" id="KIM58423.1"/>
    </source>
</evidence>
<dbReference type="OrthoDB" id="2681506at2759"/>
<dbReference type="HOGENOM" id="CLU_035442_0_0_1"/>
<feature type="compositionally biased region" description="Basic and acidic residues" evidence="1">
    <location>
        <begin position="130"/>
        <end position="141"/>
    </location>
</feature>
<gene>
    <name evidence="2" type="ORF">SCLCIDRAFT_28082</name>
</gene>
<name>A0A0C2Z918_9AGAM</name>
<proteinExistence type="predicted"/>
<keyword evidence="3" id="KW-1185">Reference proteome</keyword>
<reference evidence="2 3" key="1">
    <citation type="submission" date="2014-04" db="EMBL/GenBank/DDBJ databases">
        <authorList>
            <consortium name="DOE Joint Genome Institute"/>
            <person name="Kuo A."/>
            <person name="Kohler A."/>
            <person name="Nagy L.G."/>
            <person name="Floudas D."/>
            <person name="Copeland A."/>
            <person name="Barry K.W."/>
            <person name="Cichocki N."/>
            <person name="Veneault-Fourrey C."/>
            <person name="LaButti K."/>
            <person name="Lindquist E.A."/>
            <person name="Lipzen A."/>
            <person name="Lundell T."/>
            <person name="Morin E."/>
            <person name="Murat C."/>
            <person name="Sun H."/>
            <person name="Tunlid A."/>
            <person name="Henrissat B."/>
            <person name="Grigoriev I.V."/>
            <person name="Hibbett D.S."/>
            <person name="Martin F."/>
            <person name="Nordberg H.P."/>
            <person name="Cantor M.N."/>
            <person name="Hua S.X."/>
        </authorList>
    </citation>
    <scope>NUCLEOTIDE SEQUENCE [LARGE SCALE GENOMIC DNA]</scope>
    <source>
        <strain evidence="2 3">Foug A</strain>
    </source>
</reference>
<dbReference type="InParanoid" id="A0A0C2Z918"/>
<sequence>MAKAFPMLKLANNGWKLNHLAATSYPAWQKRKLDENGRWKEKGKGVKVEDNNNNNDSDKVGTKCARALACKSETPEMKFKGNHKCEDDLTAFSSTPSLSPSSSETSVSLGSAQEPSTLSEQDSPITYMAGEKESQSSKVRDIPPPALPDTSQAQASQGSSTIEPARPILELADATLPAVPKPTMPDNTQTVPVSKSTKSSGKAKMCPGPTKNECNLCAHCWRKQVPSSGSTEEFQRYYNNLTADQ</sequence>
<dbReference type="AlphaFoldDB" id="A0A0C2Z918"/>
<dbReference type="Proteomes" id="UP000053989">
    <property type="component" value="Unassembled WGS sequence"/>
</dbReference>
<organism evidence="2 3">
    <name type="scientific">Scleroderma citrinum Foug A</name>
    <dbReference type="NCBI Taxonomy" id="1036808"/>
    <lineage>
        <taxon>Eukaryota</taxon>
        <taxon>Fungi</taxon>
        <taxon>Dikarya</taxon>
        <taxon>Basidiomycota</taxon>
        <taxon>Agaricomycotina</taxon>
        <taxon>Agaricomycetes</taxon>
        <taxon>Agaricomycetidae</taxon>
        <taxon>Boletales</taxon>
        <taxon>Sclerodermatineae</taxon>
        <taxon>Sclerodermataceae</taxon>
        <taxon>Scleroderma</taxon>
    </lineage>
</organism>
<feature type="compositionally biased region" description="Polar residues" evidence="1">
    <location>
        <begin position="185"/>
        <end position="200"/>
    </location>
</feature>
<feature type="region of interest" description="Disordered" evidence="1">
    <location>
        <begin position="92"/>
        <end position="162"/>
    </location>
</feature>